<dbReference type="Proteomes" id="UP000276215">
    <property type="component" value="Unassembled WGS sequence"/>
</dbReference>
<name>A0A3N4JC81_9PEZI</name>
<proteinExistence type="predicted"/>
<dbReference type="EMBL" id="ML120420">
    <property type="protein sequence ID" value="RPA95869.1"/>
    <property type="molecule type" value="Genomic_DNA"/>
</dbReference>
<keyword evidence="2" id="KW-1185">Reference proteome</keyword>
<dbReference type="AlphaFoldDB" id="A0A3N4JC81"/>
<gene>
    <name evidence="1" type="ORF">L873DRAFT_1791974</name>
</gene>
<organism evidence="1 2">
    <name type="scientific">Choiromyces venosus 120613-1</name>
    <dbReference type="NCBI Taxonomy" id="1336337"/>
    <lineage>
        <taxon>Eukaryota</taxon>
        <taxon>Fungi</taxon>
        <taxon>Dikarya</taxon>
        <taxon>Ascomycota</taxon>
        <taxon>Pezizomycotina</taxon>
        <taxon>Pezizomycetes</taxon>
        <taxon>Pezizales</taxon>
        <taxon>Tuberaceae</taxon>
        <taxon>Choiromyces</taxon>
    </lineage>
</organism>
<accession>A0A3N4JC81</accession>
<evidence type="ECO:0000313" key="2">
    <source>
        <dbReference type="Proteomes" id="UP000276215"/>
    </source>
</evidence>
<reference evidence="1 2" key="1">
    <citation type="journal article" date="2018" name="Nat. Ecol. Evol.">
        <title>Pezizomycetes genomes reveal the molecular basis of ectomycorrhizal truffle lifestyle.</title>
        <authorList>
            <person name="Murat C."/>
            <person name="Payen T."/>
            <person name="Noel B."/>
            <person name="Kuo A."/>
            <person name="Morin E."/>
            <person name="Chen J."/>
            <person name="Kohler A."/>
            <person name="Krizsan K."/>
            <person name="Balestrini R."/>
            <person name="Da Silva C."/>
            <person name="Montanini B."/>
            <person name="Hainaut M."/>
            <person name="Levati E."/>
            <person name="Barry K.W."/>
            <person name="Belfiori B."/>
            <person name="Cichocki N."/>
            <person name="Clum A."/>
            <person name="Dockter R.B."/>
            <person name="Fauchery L."/>
            <person name="Guy J."/>
            <person name="Iotti M."/>
            <person name="Le Tacon F."/>
            <person name="Lindquist E.A."/>
            <person name="Lipzen A."/>
            <person name="Malagnac F."/>
            <person name="Mello A."/>
            <person name="Molinier V."/>
            <person name="Miyauchi S."/>
            <person name="Poulain J."/>
            <person name="Riccioni C."/>
            <person name="Rubini A."/>
            <person name="Sitrit Y."/>
            <person name="Splivallo R."/>
            <person name="Traeger S."/>
            <person name="Wang M."/>
            <person name="Zifcakova L."/>
            <person name="Wipf D."/>
            <person name="Zambonelli A."/>
            <person name="Paolocci F."/>
            <person name="Nowrousian M."/>
            <person name="Ottonello S."/>
            <person name="Baldrian P."/>
            <person name="Spatafora J.W."/>
            <person name="Henrissat B."/>
            <person name="Nagy L.G."/>
            <person name="Aury J.M."/>
            <person name="Wincker P."/>
            <person name="Grigoriev I.V."/>
            <person name="Bonfante P."/>
            <person name="Martin F.M."/>
        </authorList>
    </citation>
    <scope>NUCLEOTIDE SEQUENCE [LARGE SCALE GENOMIC DNA]</scope>
    <source>
        <strain evidence="1 2">120613-1</strain>
    </source>
</reference>
<evidence type="ECO:0000313" key="1">
    <source>
        <dbReference type="EMBL" id="RPA95869.1"/>
    </source>
</evidence>
<sequence>MEEVSNNEDILLNIVILASQLPSVETDSASNLVSLRFIYDESISNEGGIQKVDDYNNELYISENDEEELQQSTAEDFKEGISIDIDLDLETNIDTEDSVKKEIEYLGKNI</sequence>
<protein>
    <submittedName>
        <fullName evidence="1">Uncharacterized protein</fullName>
    </submittedName>
</protein>